<sequence>MYRSWNNESDEANTSTSSVPPFGATNFAAFSPQASENNGNLPDLSQTDKTDNDEVTELIVSDYSSPVHDTMAADTVPTTSSTATSSNDKMDIVGSPDTTQEPALVTIRRESVNITRYNGVVIEQSIESQTFVMTEQAGESSDSRIEEIIESTSEDLPNMATPPQTAIRPDLFAPVVRAPASVGPKLEATNTPKQLPVRMPGANMPWATAPIILPNPQILRPLSENGEILPRKAVVVRKPHGVRQVAPAAESQKKEEHASQPEHSQSRYVSDSVHVDDIQDQEDAIITSNVESDAPLDSSRPTELKKPERKVQETEKEAAQEPVAAEQPTKSEVPEQPTTSETPEQTMGQKASTMEDQEENKQEAVSAKKFPATVKEAEAAVAASLRAERAKTIAKAMTEARPKAEDEAEQSRKGKVAAEKTKAEEKSALDKRHKREEEERAAGKKRTQEGQAARDKRVAKTKAIARERRAQPKEKRARDKETEERRAEERLAREKNAKEKRMKEEQKAAAKNQPEAVILIDDSDDDEAEEQEVQEEEEDTLVEPQEGMEVDGDANEDRDVGQGEVREQTEIELDENGIPTDPKYGVDFTELLHTEAYKRNMEAHRRWSKSGISLNVFLIRRKKEKQQRQKKKGREETENEEDEDKHLPAENYCDFSELVKTKRYRKNMEEEGYVLNDDNEIIKRRTRGRSDGKTKKPKTSPDAGYDKTLAAEQAKKEAKAAVTKRNRLTRAQARAQRKEMVSNDGASTSTAAVRPRANAKRKPVAEKQHFSSSEEDALLSMSEEFPAIIPNKGGDEDLKQIKRTKIDDPECLSGEKHDNAKGKSVDYS</sequence>
<evidence type="ECO:0000313" key="2">
    <source>
        <dbReference type="EMBL" id="AOW03307.1"/>
    </source>
</evidence>
<feature type="compositionally biased region" description="Basic residues" evidence="1">
    <location>
        <begin position="623"/>
        <end position="632"/>
    </location>
</feature>
<feature type="region of interest" description="Disordered" evidence="1">
    <location>
        <begin position="288"/>
        <end position="373"/>
    </location>
</feature>
<feature type="compositionally biased region" description="Polar residues" evidence="1">
    <location>
        <begin position="32"/>
        <end position="45"/>
    </location>
</feature>
<feature type="region of interest" description="Disordered" evidence="1">
    <location>
        <begin position="394"/>
        <end position="585"/>
    </location>
</feature>
<feature type="region of interest" description="Disordered" evidence="1">
    <location>
        <begin position="1"/>
        <end position="97"/>
    </location>
</feature>
<feature type="region of interest" description="Disordered" evidence="1">
    <location>
        <begin position="623"/>
        <end position="648"/>
    </location>
</feature>
<name>A0A1D8NCG2_YARLL</name>
<feature type="compositionally biased region" description="Basic and acidic residues" evidence="1">
    <location>
        <begin position="398"/>
        <end position="508"/>
    </location>
</feature>
<feature type="compositionally biased region" description="Polar residues" evidence="1">
    <location>
        <begin position="1"/>
        <end position="19"/>
    </location>
</feature>
<accession>A0A1D8NCG2</accession>
<feature type="compositionally biased region" description="Basic and acidic residues" evidence="1">
    <location>
        <begin position="793"/>
        <end position="828"/>
    </location>
</feature>
<proteinExistence type="predicted"/>
<dbReference type="AlphaFoldDB" id="A0A1D8NCG2"/>
<feature type="compositionally biased region" description="Basic and acidic residues" evidence="1">
    <location>
        <begin position="300"/>
        <end position="319"/>
    </location>
</feature>
<dbReference type="Proteomes" id="UP000182444">
    <property type="component" value="Chromosome 1C"/>
</dbReference>
<protein>
    <submittedName>
        <fullName evidence="2">Uncharacterized protein</fullName>
    </submittedName>
</protein>
<dbReference type="OMA" id="FRHHICE"/>
<dbReference type="VEuPathDB" id="FungiDB:YALI0_C23430g"/>
<feature type="compositionally biased region" description="Basic and acidic residues" evidence="1">
    <location>
        <begin position="555"/>
        <end position="569"/>
    </location>
</feature>
<feature type="compositionally biased region" description="Low complexity" evidence="1">
    <location>
        <begin position="334"/>
        <end position="346"/>
    </location>
</feature>
<organism evidence="2 3">
    <name type="scientific">Yarrowia lipolytica</name>
    <name type="common">Candida lipolytica</name>
    <dbReference type="NCBI Taxonomy" id="4952"/>
    <lineage>
        <taxon>Eukaryota</taxon>
        <taxon>Fungi</taxon>
        <taxon>Dikarya</taxon>
        <taxon>Ascomycota</taxon>
        <taxon>Saccharomycotina</taxon>
        <taxon>Dipodascomycetes</taxon>
        <taxon>Dipodascales</taxon>
        <taxon>Dipodascales incertae sedis</taxon>
        <taxon>Yarrowia</taxon>
    </lineage>
</organism>
<dbReference type="RefSeq" id="XP_502181.3">
    <property type="nucleotide sequence ID" value="XM_502181.3"/>
</dbReference>
<dbReference type="GeneID" id="2909611"/>
<feature type="region of interest" description="Disordered" evidence="1">
    <location>
        <begin position="240"/>
        <end position="272"/>
    </location>
</feature>
<evidence type="ECO:0000313" key="3">
    <source>
        <dbReference type="Proteomes" id="UP000182444"/>
    </source>
</evidence>
<feature type="region of interest" description="Disordered" evidence="1">
    <location>
        <begin position="666"/>
        <end position="828"/>
    </location>
</feature>
<reference evidence="2 3" key="1">
    <citation type="journal article" date="2016" name="PLoS ONE">
        <title>Sequence Assembly of Yarrowia lipolytica Strain W29/CLIB89 Shows Transposable Element Diversity.</title>
        <authorList>
            <person name="Magnan C."/>
            <person name="Yu J."/>
            <person name="Chang I."/>
            <person name="Jahn E."/>
            <person name="Kanomata Y."/>
            <person name="Wu J."/>
            <person name="Zeller M."/>
            <person name="Oakes M."/>
            <person name="Baldi P."/>
            <person name="Sandmeyer S."/>
        </authorList>
    </citation>
    <scope>NUCLEOTIDE SEQUENCE [LARGE SCALE GENOMIC DNA]</scope>
    <source>
        <strain evidence="3">CLIB89(W29)</strain>
    </source>
</reference>
<evidence type="ECO:0000256" key="1">
    <source>
        <dbReference type="SAM" id="MobiDB-lite"/>
    </source>
</evidence>
<feature type="compositionally biased region" description="Basic and acidic residues" evidence="1">
    <location>
        <begin position="680"/>
        <end position="694"/>
    </location>
</feature>
<feature type="compositionally biased region" description="Basic and acidic residues" evidence="1">
    <location>
        <begin position="251"/>
        <end position="260"/>
    </location>
</feature>
<gene>
    <name evidence="2" type="ORF">YALI1_C32294g</name>
</gene>
<feature type="compositionally biased region" description="Acidic residues" evidence="1">
    <location>
        <begin position="521"/>
        <end position="554"/>
    </location>
</feature>
<dbReference type="VEuPathDB" id="FungiDB:YALI1_C32294g"/>
<dbReference type="KEGG" id="yli:2909611"/>
<dbReference type="EMBL" id="CP017555">
    <property type="protein sequence ID" value="AOW03307.1"/>
    <property type="molecule type" value="Genomic_DNA"/>
</dbReference>